<evidence type="ECO:0000313" key="3">
    <source>
        <dbReference type="Proteomes" id="UP000241764"/>
    </source>
</evidence>
<sequence length="65" mass="6993">MLLAIQDRTDCRQAALSSNHSKLTGYEGSFHQGLFAIGTGLCRTTNHIGAPHGRENGRPQGGKEE</sequence>
<keyword evidence="3" id="KW-1185">Reference proteome</keyword>
<reference evidence="3" key="1">
    <citation type="submission" date="2017-11" db="EMBL/GenBank/DDBJ databases">
        <authorList>
            <person name="Kuznetsova I."/>
            <person name="Sazanova A."/>
            <person name="Chirak E."/>
            <person name="Safronova V."/>
            <person name="Willems A."/>
        </authorList>
    </citation>
    <scope>NUCLEOTIDE SEQUENCE [LARGE SCALE GENOMIC DNA]</scope>
    <source>
        <strain evidence="3">CCBAU 03422</strain>
    </source>
</reference>
<feature type="compositionally biased region" description="Basic and acidic residues" evidence="1">
    <location>
        <begin position="52"/>
        <end position="65"/>
    </location>
</feature>
<gene>
    <name evidence="2" type="ORF">CU103_07870</name>
</gene>
<name>A0A2P7BEW2_9HYPH</name>
<proteinExistence type="predicted"/>
<accession>A0A2P7BEW2</accession>
<dbReference type="EMBL" id="PGGM01000003">
    <property type="protein sequence ID" value="PSH64962.1"/>
    <property type="molecule type" value="Genomic_DNA"/>
</dbReference>
<dbReference type="Proteomes" id="UP000241764">
    <property type="component" value="Unassembled WGS sequence"/>
</dbReference>
<comment type="caution">
    <text evidence="2">The sequence shown here is derived from an EMBL/GenBank/DDBJ whole genome shotgun (WGS) entry which is preliminary data.</text>
</comment>
<evidence type="ECO:0000256" key="1">
    <source>
        <dbReference type="SAM" id="MobiDB-lite"/>
    </source>
</evidence>
<dbReference type="AlphaFoldDB" id="A0A2P7BEW2"/>
<evidence type="ECO:0000313" key="2">
    <source>
        <dbReference type="EMBL" id="PSH64962.1"/>
    </source>
</evidence>
<organism evidence="2 3">
    <name type="scientific">Phyllobacterium sophorae</name>
    <dbReference type="NCBI Taxonomy" id="1520277"/>
    <lineage>
        <taxon>Bacteria</taxon>
        <taxon>Pseudomonadati</taxon>
        <taxon>Pseudomonadota</taxon>
        <taxon>Alphaproteobacteria</taxon>
        <taxon>Hyphomicrobiales</taxon>
        <taxon>Phyllobacteriaceae</taxon>
        <taxon>Phyllobacterium</taxon>
    </lineage>
</organism>
<feature type="region of interest" description="Disordered" evidence="1">
    <location>
        <begin position="46"/>
        <end position="65"/>
    </location>
</feature>
<protein>
    <submittedName>
        <fullName evidence="2">Uncharacterized protein</fullName>
    </submittedName>
</protein>